<protein>
    <submittedName>
        <fullName evidence="1">Uncharacterized protein</fullName>
    </submittedName>
</protein>
<reference evidence="1 2" key="1">
    <citation type="submission" date="2018-12" db="EMBL/GenBank/DDBJ databases">
        <authorList>
            <consortium name="Pathogen Informatics"/>
        </authorList>
    </citation>
    <scope>NUCLEOTIDE SEQUENCE [LARGE SCALE GENOMIC DNA]</scope>
    <source>
        <strain evidence="1 2">NCTC6754</strain>
    </source>
</reference>
<evidence type="ECO:0000313" key="2">
    <source>
        <dbReference type="Proteomes" id="UP000269208"/>
    </source>
</evidence>
<organism evidence="1 2">
    <name type="scientific">Salmonella enterica I</name>
    <dbReference type="NCBI Taxonomy" id="59201"/>
    <lineage>
        <taxon>Bacteria</taxon>
        <taxon>Pseudomonadati</taxon>
        <taxon>Pseudomonadota</taxon>
        <taxon>Gammaproteobacteria</taxon>
        <taxon>Enterobacterales</taxon>
        <taxon>Enterobacteriaceae</taxon>
        <taxon>Salmonella</taxon>
    </lineage>
</organism>
<evidence type="ECO:0000313" key="1">
    <source>
        <dbReference type="EMBL" id="VEB60634.1"/>
    </source>
</evidence>
<dbReference type="EMBL" id="LR134190">
    <property type="protein sequence ID" value="VEB60634.1"/>
    <property type="molecule type" value="Genomic_DNA"/>
</dbReference>
<name>A0A3S4ILR1_SALET</name>
<dbReference type="Proteomes" id="UP000269208">
    <property type="component" value="Chromosome"/>
</dbReference>
<accession>A0A3S4ILR1</accession>
<gene>
    <name evidence="1" type="ORF">NCTC6754_06538</name>
</gene>
<dbReference type="SUPFAM" id="SSF48452">
    <property type="entry name" value="TPR-like"/>
    <property type="match status" value="1"/>
</dbReference>
<dbReference type="InterPro" id="IPR011990">
    <property type="entry name" value="TPR-like_helical_dom_sf"/>
</dbReference>
<dbReference type="Gene3D" id="1.25.40.10">
    <property type="entry name" value="Tetratricopeptide repeat domain"/>
    <property type="match status" value="1"/>
</dbReference>
<proteinExistence type="predicted"/>
<dbReference type="AlphaFoldDB" id="A0A3S4ILR1"/>
<sequence length="183" mass="21004">MSKTLYGAEFGEMTVDSNNLAGFYAQGHHYKEAKDLYLKLIAYYQSRLTPMATVISRLRFYLPENIDLDSTSLYLPLLAEYKRRQSDVSMVLYGISLLYQSNQELEQAKDFAERAFTLDAVAYPAKMQYERLQQLANIAEGLGDNVLARRYRQMSFRHRMAHSIYPGDPQYNDVAKPGGDRCG</sequence>